<organism evidence="1 2">
    <name type="scientific">Smallanthus sonchifolius</name>
    <dbReference type="NCBI Taxonomy" id="185202"/>
    <lineage>
        <taxon>Eukaryota</taxon>
        <taxon>Viridiplantae</taxon>
        <taxon>Streptophyta</taxon>
        <taxon>Embryophyta</taxon>
        <taxon>Tracheophyta</taxon>
        <taxon>Spermatophyta</taxon>
        <taxon>Magnoliopsida</taxon>
        <taxon>eudicotyledons</taxon>
        <taxon>Gunneridae</taxon>
        <taxon>Pentapetalae</taxon>
        <taxon>asterids</taxon>
        <taxon>campanulids</taxon>
        <taxon>Asterales</taxon>
        <taxon>Asteraceae</taxon>
        <taxon>Asteroideae</taxon>
        <taxon>Heliantheae alliance</taxon>
        <taxon>Millerieae</taxon>
        <taxon>Smallanthus</taxon>
    </lineage>
</organism>
<dbReference type="EMBL" id="CM042036">
    <property type="protein sequence ID" value="KAI3744632.1"/>
    <property type="molecule type" value="Genomic_DNA"/>
</dbReference>
<reference evidence="2" key="1">
    <citation type="journal article" date="2022" name="Mol. Ecol. Resour.">
        <title>The genomes of chicory, endive, great burdock and yacon provide insights into Asteraceae palaeo-polyploidization history and plant inulin production.</title>
        <authorList>
            <person name="Fan W."/>
            <person name="Wang S."/>
            <person name="Wang H."/>
            <person name="Wang A."/>
            <person name="Jiang F."/>
            <person name="Liu H."/>
            <person name="Zhao H."/>
            <person name="Xu D."/>
            <person name="Zhang Y."/>
        </authorList>
    </citation>
    <scope>NUCLEOTIDE SEQUENCE [LARGE SCALE GENOMIC DNA]</scope>
    <source>
        <strain evidence="2">cv. Yunnan</strain>
    </source>
</reference>
<proteinExistence type="predicted"/>
<name>A0ACB9DDK7_9ASTR</name>
<accession>A0ACB9DDK7</accession>
<sequence length="313" mass="35681">MDDTTALSYWLNWRFFLCALWVLISVIAAAILIEKYEVANKKRSGQQDDELDFETIGILYDDETWRTSLKSVHPVWLLAYRLIAFGVLLTILFFNLAISGAGVLFYYTQWTFVLVTFYFGLASSLSIYGCYQYWKKVGDNNINHADLATPLIEECLVSQHMPMKPINNGGIHFRKTAGIWGLFLSNSLPGAVGLTDSVFWFIIYPFLTPATYKLSYRFPFFRIAYFVLWTCICHFPVDSPCLCINAVSHKLSFVWPYIFLDLSSPYAPIWYLGVGLILFPAFGLFALIVKCKQLLLSKFSENPGARGKNTSLS</sequence>
<gene>
    <name evidence="1" type="ORF">L1987_57720</name>
</gene>
<dbReference type="Proteomes" id="UP001056120">
    <property type="component" value="Linkage Group LG19"/>
</dbReference>
<evidence type="ECO:0000313" key="1">
    <source>
        <dbReference type="EMBL" id="KAI3744632.1"/>
    </source>
</evidence>
<comment type="caution">
    <text evidence="1">The sequence shown here is derived from an EMBL/GenBank/DDBJ whole genome shotgun (WGS) entry which is preliminary data.</text>
</comment>
<evidence type="ECO:0000313" key="2">
    <source>
        <dbReference type="Proteomes" id="UP001056120"/>
    </source>
</evidence>
<protein>
    <submittedName>
        <fullName evidence="1">Uncharacterized protein</fullName>
    </submittedName>
</protein>
<keyword evidence="2" id="KW-1185">Reference proteome</keyword>
<reference evidence="1 2" key="2">
    <citation type="journal article" date="2022" name="Mol. Ecol. Resour.">
        <title>The genomes of chicory, endive, great burdock and yacon provide insights into Asteraceae paleo-polyploidization history and plant inulin production.</title>
        <authorList>
            <person name="Fan W."/>
            <person name="Wang S."/>
            <person name="Wang H."/>
            <person name="Wang A."/>
            <person name="Jiang F."/>
            <person name="Liu H."/>
            <person name="Zhao H."/>
            <person name="Xu D."/>
            <person name="Zhang Y."/>
        </authorList>
    </citation>
    <scope>NUCLEOTIDE SEQUENCE [LARGE SCALE GENOMIC DNA]</scope>
    <source>
        <strain evidence="2">cv. Yunnan</strain>
        <tissue evidence="1">Leaves</tissue>
    </source>
</reference>